<dbReference type="EMBL" id="GBRH01167915">
    <property type="protein sequence ID" value="JAE29981.1"/>
    <property type="molecule type" value="Transcribed_RNA"/>
</dbReference>
<protein>
    <submittedName>
        <fullName evidence="1">Uncharacterized protein</fullName>
    </submittedName>
</protein>
<reference evidence="1" key="1">
    <citation type="submission" date="2014-09" db="EMBL/GenBank/DDBJ databases">
        <authorList>
            <person name="Magalhaes I.L.F."/>
            <person name="Oliveira U."/>
            <person name="Santos F.R."/>
            <person name="Vidigal T.H.D.A."/>
            <person name="Brescovit A.D."/>
            <person name="Santos A.J."/>
        </authorList>
    </citation>
    <scope>NUCLEOTIDE SEQUENCE</scope>
    <source>
        <tissue evidence="1">Shoot tissue taken approximately 20 cm above the soil surface</tissue>
    </source>
</reference>
<accession>A0A0A9H556</accession>
<dbReference type="AlphaFoldDB" id="A0A0A9H556"/>
<proteinExistence type="predicted"/>
<name>A0A0A9H556_ARUDO</name>
<organism evidence="1">
    <name type="scientific">Arundo donax</name>
    <name type="common">Giant reed</name>
    <name type="synonym">Donax arundinaceus</name>
    <dbReference type="NCBI Taxonomy" id="35708"/>
    <lineage>
        <taxon>Eukaryota</taxon>
        <taxon>Viridiplantae</taxon>
        <taxon>Streptophyta</taxon>
        <taxon>Embryophyta</taxon>
        <taxon>Tracheophyta</taxon>
        <taxon>Spermatophyta</taxon>
        <taxon>Magnoliopsida</taxon>
        <taxon>Liliopsida</taxon>
        <taxon>Poales</taxon>
        <taxon>Poaceae</taxon>
        <taxon>PACMAD clade</taxon>
        <taxon>Arundinoideae</taxon>
        <taxon>Arundineae</taxon>
        <taxon>Arundo</taxon>
    </lineage>
</organism>
<reference evidence="1" key="2">
    <citation type="journal article" date="2015" name="Data Brief">
        <title>Shoot transcriptome of the giant reed, Arundo donax.</title>
        <authorList>
            <person name="Barrero R.A."/>
            <person name="Guerrero F.D."/>
            <person name="Moolhuijzen P."/>
            <person name="Goolsby J.A."/>
            <person name="Tidwell J."/>
            <person name="Bellgard S.E."/>
            <person name="Bellgard M.I."/>
        </authorList>
    </citation>
    <scope>NUCLEOTIDE SEQUENCE</scope>
    <source>
        <tissue evidence="1">Shoot tissue taken approximately 20 cm above the soil surface</tissue>
    </source>
</reference>
<evidence type="ECO:0000313" key="1">
    <source>
        <dbReference type="EMBL" id="JAE29981.1"/>
    </source>
</evidence>
<sequence>MAVVFGPLGKIGQIELKMNRSDLFFAGGWSFWHFMASPKLMLYCYGMRATWYSLLKCLSLMDARESPNTRKSEINKHHHYQILRSSRKHHHLLFRSVNVRIWHHYGGTLPARLGRHHG</sequence>